<dbReference type="PANTHER" id="PTHR34473">
    <property type="entry name" value="UPF0699 TRANSMEMBRANE PROTEIN YDBS"/>
    <property type="match status" value="1"/>
</dbReference>
<dbReference type="AlphaFoldDB" id="A0A4Q7YCH4"/>
<dbReference type="EMBL" id="SHKV01000001">
    <property type="protein sequence ID" value="RZU33971.1"/>
    <property type="molecule type" value="Genomic_DNA"/>
</dbReference>
<keyword evidence="1" id="KW-0472">Membrane</keyword>
<dbReference type="Pfam" id="PF03703">
    <property type="entry name" value="bPH_2"/>
    <property type="match status" value="1"/>
</dbReference>
<evidence type="ECO:0000259" key="2">
    <source>
        <dbReference type="Pfam" id="PF03703"/>
    </source>
</evidence>
<proteinExistence type="predicted"/>
<keyword evidence="4" id="KW-1185">Reference proteome</keyword>
<gene>
    <name evidence="3" type="ORF">BKA19_3717</name>
</gene>
<organism evidence="3 4">
    <name type="scientific">Blastococcus saxobsidens</name>
    <dbReference type="NCBI Taxonomy" id="138336"/>
    <lineage>
        <taxon>Bacteria</taxon>
        <taxon>Bacillati</taxon>
        <taxon>Actinomycetota</taxon>
        <taxon>Actinomycetes</taxon>
        <taxon>Geodermatophilales</taxon>
        <taxon>Geodermatophilaceae</taxon>
        <taxon>Blastococcus</taxon>
    </lineage>
</organism>
<evidence type="ECO:0000313" key="4">
    <source>
        <dbReference type="Proteomes" id="UP000292507"/>
    </source>
</evidence>
<dbReference type="OrthoDB" id="3730669at2"/>
<dbReference type="InterPro" id="IPR005182">
    <property type="entry name" value="YdbS-like_PH"/>
</dbReference>
<comment type="caution">
    <text evidence="3">The sequence shown here is derived from an EMBL/GenBank/DDBJ whole genome shotgun (WGS) entry which is preliminary data.</text>
</comment>
<feature type="transmembrane region" description="Helical" evidence="1">
    <location>
        <begin position="20"/>
        <end position="46"/>
    </location>
</feature>
<reference evidence="3 4" key="1">
    <citation type="submission" date="2019-02" db="EMBL/GenBank/DDBJ databases">
        <title>Sequencing the genomes of 1000 actinobacteria strains.</title>
        <authorList>
            <person name="Klenk H.-P."/>
        </authorList>
    </citation>
    <scope>NUCLEOTIDE SEQUENCE [LARGE SCALE GENOMIC DNA]</scope>
    <source>
        <strain evidence="3 4">DSM 44509</strain>
    </source>
</reference>
<accession>A0A4Q7YCH4</accession>
<name>A0A4Q7YCH4_9ACTN</name>
<evidence type="ECO:0000256" key="1">
    <source>
        <dbReference type="SAM" id="Phobius"/>
    </source>
</evidence>
<dbReference type="PANTHER" id="PTHR34473:SF3">
    <property type="entry name" value="TRANSMEMBRANE PROTEIN-RELATED"/>
    <property type="match status" value="1"/>
</dbReference>
<dbReference type="Proteomes" id="UP000292507">
    <property type="component" value="Unassembled WGS sequence"/>
</dbReference>
<feature type="transmembrane region" description="Helical" evidence="1">
    <location>
        <begin position="58"/>
        <end position="78"/>
    </location>
</feature>
<keyword evidence="1" id="KW-0812">Transmembrane</keyword>
<sequence>MTTAPSPVREPAWSLPRAAIGLWTTEGAISAVFLWLGIGAFLLFVPASAGGPVPVLRWVLPTLGLAQLIVSVGISPWVKHRIHRWEITAEAAYTRTGWLTQTWTLVPISRIQTVDVTRGVLQQMFGLATVAVLTASSQGTVRIWHLEHGMAQRVADDLARRAEMVRDQAT</sequence>
<dbReference type="RefSeq" id="WP_104529177.1">
    <property type="nucleotide sequence ID" value="NZ_POQT01000023.1"/>
</dbReference>
<feature type="domain" description="YdbS-like PH" evidence="2">
    <location>
        <begin position="82"/>
        <end position="154"/>
    </location>
</feature>
<protein>
    <recommendedName>
        <fullName evidence="2">YdbS-like PH domain-containing protein</fullName>
    </recommendedName>
</protein>
<keyword evidence="1" id="KW-1133">Transmembrane helix</keyword>
<evidence type="ECO:0000313" key="3">
    <source>
        <dbReference type="EMBL" id="RZU33971.1"/>
    </source>
</evidence>